<dbReference type="InterPro" id="IPR000210">
    <property type="entry name" value="BTB/POZ_dom"/>
</dbReference>
<reference evidence="3 4" key="1">
    <citation type="submission" date="2018-10" db="EMBL/GenBank/DDBJ databases">
        <title>Fifty Aureobasidium pullulans genomes reveal a recombining polyextremotolerant generalist.</title>
        <authorList>
            <person name="Gostincar C."/>
            <person name="Turk M."/>
            <person name="Zajc J."/>
            <person name="Gunde-Cimerman N."/>
        </authorList>
    </citation>
    <scope>NUCLEOTIDE SEQUENCE [LARGE SCALE GENOMIC DNA]</scope>
    <source>
        <strain evidence="3 4">EXF-3519</strain>
    </source>
</reference>
<dbReference type="InterPro" id="IPR011333">
    <property type="entry name" value="SKP1/BTB/POZ_sf"/>
</dbReference>
<feature type="region of interest" description="Disordered" evidence="1">
    <location>
        <begin position="1"/>
        <end position="24"/>
    </location>
</feature>
<dbReference type="Gene3D" id="3.30.710.10">
    <property type="entry name" value="Potassium Channel Kv1.1, Chain A"/>
    <property type="match status" value="1"/>
</dbReference>
<evidence type="ECO:0000259" key="2">
    <source>
        <dbReference type="PROSITE" id="PS50097"/>
    </source>
</evidence>
<comment type="caution">
    <text evidence="3">The sequence shown here is derived from an EMBL/GenBank/DDBJ whole genome shotgun (WGS) entry which is preliminary data.</text>
</comment>
<feature type="domain" description="BTB" evidence="2">
    <location>
        <begin position="53"/>
        <end position="134"/>
    </location>
</feature>
<accession>A0A4S9WN93</accession>
<evidence type="ECO:0000313" key="4">
    <source>
        <dbReference type="Proteomes" id="UP000309734"/>
    </source>
</evidence>
<dbReference type="SMART" id="SM00225">
    <property type="entry name" value="BTB"/>
    <property type="match status" value="1"/>
</dbReference>
<dbReference type="SUPFAM" id="SSF54695">
    <property type="entry name" value="POZ domain"/>
    <property type="match status" value="1"/>
</dbReference>
<dbReference type="PANTHER" id="PTHR47843:SF5">
    <property type="entry name" value="BTB_POZ DOMAIN PROTEIN"/>
    <property type="match status" value="1"/>
</dbReference>
<protein>
    <recommendedName>
        <fullName evidence="2">BTB domain-containing protein</fullName>
    </recommendedName>
</protein>
<evidence type="ECO:0000313" key="3">
    <source>
        <dbReference type="EMBL" id="THZ67128.1"/>
    </source>
</evidence>
<feature type="compositionally biased region" description="Low complexity" evidence="1">
    <location>
        <begin position="1"/>
        <end position="19"/>
    </location>
</feature>
<name>A0A4S9WN93_AURPU</name>
<evidence type="ECO:0000256" key="1">
    <source>
        <dbReference type="SAM" id="MobiDB-lite"/>
    </source>
</evidence>
<gene>
    <name evidence="3" type="ORF">D6C85_07883</name>
</gene>
<dbReference type="AlphaFoldDB" id="A0A4S9WN93"/>
<dbReference type="Proteomes" id="UP000309734">
    <property type="component" value="Unassembled WGS sequence"/>
</dbReference>
<dbReference type="Pfam" id="PF00651">
    <property type="entry name" value="BTB"/>
    <property type="match status" value="1"/>
</dbReference>
<dbReference type="CDD" id="cd18186">
    <property type="entry name" value="BTB_POZ_ZBTB_KLHL-like"/>
    <property type="match status" value="1"/>
</dbReference>
<proteinExistence type="predicted"/>
<dbReference type="EMBL" id="QZBS01000337">
    <property type="protein sequence ID" value="THZ67128.1"/>
    <property type="molecule type" value="Genomic_DNA"/>
</dbReference>
<dbReference type="PROSITE" id="PS50097">
    <property type="entry name" value="BTB"/>
    <property type="match status" value="1"/>
</dbReference>
<sequence length="561" mass="64921">MADSPPRSRSVSPTPSWSPDETANGMSLWDTDTFKVHIGDSILQEMWNDRHNADFEIRCGSEKFKVHKAVLRAHSDVLAKTCDNYSFQEALSGILELKADPYKGNIDNLGDGDDPEIVYEMIHYFYHLELSPKANAFMPRESRNVHGEPSLIYLARIYVLAEKFFCEGLKAKVMSGFRESLEREITQNELTEACRIIFKKTVEPAGERGLKTTVAKCLADELERIKISESHDDLLQEIPELAFLVLKEIPKPYNGRSRGNFCCNCGRVVQSCHSEDGLGVLGRLPREIREMVYGFLGSSLHCHSLDGRCEKQTYYALRMLQDFAIMKTSKQICVEFLEAFVRQTVFVTYLEMRNCSDSHFETFLRYLNRRIRISPNIRQIGFRIDTMEHEKFFKSVARYLKRLWHSREDHKIPANRLFIATQHKSLAELIDDTGTYLPGYFEDPYSVVGYNNIEVKIFPSDRNMSMRLLANATARWQDCFRAAFLSRMGDIDRIRRHRSFDDSTIETQLRKAIAGPQQRHEALMKRHDALIHQTADLWTAMEEQYSVYHLFDLAESWLITG</sequence>
<organism evidence="3 4">
    <name type="scientific">Aureobasidium pullulans</name>
    <name type="common">Black yeast</name>
    <name type="synonym">Pullularia pullulans</name>
    <dbReference type="NCBI Taxonomy" id="5580"/>
    <lineage>
        <taxon>Eukaryota</taxon>
        <taxon>Fungi</taxon>
        <taxon>Dikarya</taxon>
        <taxon>Ascomycota</taxon>
        <taxon>Pezizomycotina</taxon>
        <taxon>Dothideomycetes</taxon>
        <taxon>Dothideomycetidae</taxon>
        <taxon>Dothideales</taxon>
        <taxon>Saccotheciaceae</taxon>
        <taxon>Aureobasidium</taxon>
    </lineage>
</organism>
<dbReference type="PANTHER" id="PTHR47843">
    <property type="entry name" value="BTB DOMAIN-CONTAINING PROTEIN-RELATED"/>
    <property type="match status" value="1"/>
</dbReference>